<dbReference type="GO" id="GO:0030870">
    <property type="term" value="C:Mre11 complex"/>
    <property type="evidence" value="ECO:0000318"/>
    <property type="project" value="GO_Central"/>
</dbReference>
<dbReference type="GO" id="GO:0006303">
    <property type="term" value="P:double-strand break repair via nonhomologous end joining"/>
    <property type="evidence" value="ECO:0000318"/>
    <property type="project" value="GO_Central"/>
</dbReference>
<dbReference type="InterPro" id="IPR007281">
    <property type="entry name" value="Mre11_DNA-bd"/>
</dbReference>
<keyword evidence="9 16" id="KW-0227">DNA damage</keyword>
<accession>B3RTU2</accession>
<dbReference type="eggNOG" id="KOG2310">
    <property type="taxonomic scope" value="Eukaryota"/>
</dbReference>
<evidence type="ECO:0000256" key="12">
    <source>
        <dbReference type="ARBA" id="ARBA00023204"/>
    </source>
</evidence>
<keyword evidence="6 16" id="KW-0540">Nuclease</keyword>
<dbReference type="FunCoup" id="B3RTU2">
    <property type="interactions" value="1845"/>
</dbReference>
<dbReference type="PANTHER" id="PTHR10139:SF1">
    <property type="entry name" value="DOUBLE-STRAND BREAK REPAIR PROTEIN MRE11"/>
    <property type="match status" value="1"/>
</dbReference>
<dbReference type="PhylomeDB" id="B3RTU2"/>
<dbReference type="GO" id="GO:0008296">
    <property type="term" value="F:3'-5'-DNA exonuclease activity"/>
    <property type="evidence" value="ECO:0007669"/>
    <property type="project" value="InterPro"/>
</dbReference>
<evidence type="ECO:0000256" key="4">
    <source>
        <dbReference type="ARBA" id="ARBA00009028"/>
    </source>
</evidence>
<dbReference type="Gene3D" id="3.60.21.10">
    <property type="match status" value="1"/>
</dbReference>
<dbReference type="GO" id="GO:0035861">
    <property type="term" value="C:site of double-strand break"/>
    <property type="evidence" value="ECO:0000318"/>
    <property type="project" value="GO_Central"/>
</dbReference>
<keyword evidence="13 16" id="KW-0464">Manganese</keyword>
<evidence type="ECO:0000256" key="7">
    <source>
        <dbReference type="ARBA" id="ARBA00022723"/>
    </source>
</evidence>
<dbReference type="EMBL" id="DS985244">
    <property type="protein sequence ID" value="EDV26195.1"/>
    <property type="molecule type" value="Genomic_DNA"/>
</dbReference>
<dbReference type="KEGG" id="tad:TRIADDRAFT_24372"/>
<dbReference type="NCBIfam" id="TIGR00583">
    <property type="entry name" value="mre11"/>
    <property type="match status" value="1"/>
</dbReference>
<comment type="cofactor">
    <cofactor evidence="1">
        <name>Mn(2+)</name>
        <dbReference type="ChEBI" id="CHEBI:29035"/>
    </cofactor>
</comment>
<evidence type="ECO:0000256" key="11">
    <source>
        <dbReference type="ARBA" id="ARBA00022839"/>
    </source>
</evidence>
<keyword evidence="8 16" id="KW-0255">Endonuclease</keyword>
<keyword evidence="19" id="KW-1185">Reference proteome</keyword>
<dbReference type="CDD" id="cd00840">
    <property type="entry name" value="MPP_Mre11_N"/>
    <property type="match status" value="1"/>
</dbReference>
<name>B3RTU2_TRIAD</name>
<evidence type="ECO:0000256" key="15">
    <source>
        <dbReference type="ARBA" id="ARBA00023254"/>
    </source>
</evidence>
<keyword evidence="14 16" id="KW-0539">Nucleus</keyword>
<evidence type="ECO:0000259" key="17">
    <source>
        <dbReference type="SMART" id="SM01347"/>
    </source>
</evidence>
<reference evidence="18 19" key="1">
    <citation type="journal article" date="2008" name="Nature">
        <title>The Trichoplax genome and the nature of placozoans.</title>
        <authorList>
            <person name="Srivastava M."/>
            <person name="Begovic E."/>
            <person name="Chapman J."/>
            <person name="Putnam N.H."/>
            <person name="Hellsten U."/>
            <person name="Kawashima T."/>
            <person name="Kuo A."/>
            <person name="Mitros T."/>
            <person name="Salamov A."/>
            <person name="Carpenter M.L."/>
            <person name="Signorovitch A.Y."/>
            <person name="Moreno M.A."/>
            <person name="Kamm K."/>
            <person name="Grimwood J."/>
            <person name="Schmutz J."/>
            <person name="Shapiro H."/>
            <person name="Grigoriev I.V."/>
            <person name="Buss L.W."/>
            <person name="Schierwater B."/>
            <person name="Dellaporta S.L."/>
            <person name="Rokhsar D.S."/>
        </authorList>
    </citation>
    <scope>NUCLEOTIDE SEQUENCE [LARGE SCALE GENOMIC DNA]</scope>
    <source>
        <strain evidence="18 19">Grell-BS-1999</strain>
    </source>
</reference>
<sequence length="454" mass="51847">ASDCHLGYKEKDPIRGHDSLVTFEEVFEIAKEHEVVDFVLLGGDLFHENKPSRATLHGCIEILRKYCLGDKPCQVEFLSDQSVNFWSSSFPVINYEDPNYNISTPVFTIHGNHDDPSGSKNLSAIDLLSSSGLVNYFGKTSSVDEISISPLLMQKGKSKLAVYGLGSVRDERLHRLFASEKITMLKPKMDTDNWFNIMVVHQNRVKHGEKNYIPEEFLSDFLDLVIWGHEHESLITPEWNPKTNFFVCQPGSTVATSLTEGEAKRKHVAILKVFNKTFKVEEIPLNTVRPFYIDELCLQETGISCDERHEQEIVSYVKKKIESMISKAEAEHSGSTRQPTEPLIRLKVDYSGGYIPFNSLRFGQQFVGRVANPKDIVHFYKKRTRREITEMESIENAELPISILERTVKIENIITELLANDSSYQMKFLSEKAIGDAVRIFVDKEENDIIEEYV</sequence>
<dbReference type="InterPro" id="IPR041796">
    <property type="entry name" value="Mre11_N"/>
</dbReference>
<dbReference type="InterPro" id="IPR003701">
    <property type="entry name" value="Mre11"/>
</dbReference>
<evidence type="ECO:0000256" key="6">
    <source>
        <dbReference type="ARBA" id="ARBA00022722"/>
    </source>
</evidence>
<dbReference type="GO" id="GO:0000014">
    <property type="term" value="F:single-stranded DNA endodeoxyribonuclease activity"/>
    <property type="evidence" value="ECO:0000318"/>
    <property type="project" value="GO_Central"/>
</dbReference>
<gene>
    <name evidence="18" type="ORF">TRIADDRAFT_24372</name>
</gene>
<dbReference type="HOGENOM" id="CLU_009535_3_4_1"/>
<dbReference type="OrthoDB" id="30417at2759"/>
<protein>
    <recommendedName>
        <fullName evidence="17">Mre11 DNA-binding domain-containing protein</fullName>
    </recommendedName>
</protein>
<evidence type="ECO:0000256" key="2">
    <source>
        <dbReference type="ARBA" id="ARBA00004123"/>
    </source>
</evidence>
<dbReference type="GO" id="GO:0031573">
    <property type="term" value="P:mitotic intra-S DNA damage checkpoint signaling"/>
    <property type="evidence" value="ECO:0000318"/>
    <property type="project" value="GO_Central"/>
</dbReference>
<dbReference type="Proteomes" id="UP000009022">
    <property type="component" value="Unassembled WGS sequence"/>
</dbReference>
<dbReference type="OMA" id="QNHTGHT"/>
<feature type="domain" description="Mre11 DNA-binding" evidence="17">
    <location>
        <begin position="278"/>
        <end position="441"/>
    </location>
</feature>
<dbReference type="GeneID" id="6752932"/>
<dbReference type="Pfam" id="PF00149">
    <property type="entry name" value="Metallophos"/>
    <property type="match status" value="1"/>
</dbReference>
<evidence type="ECO:0000313" key="18">
    <source>
        <dbReference type="EMBL" id="EDV26195.1"/>
    </source>
</evidence>
<evidence type="ECO:0000256" key="9">
    <source>
        <dbReference type="ARBA" id="ARBA00022763"/>
    </source>
</evidence>
<dbReference type="CTD" id="6752932"/>
<comment type="subcellular location">
    <subcellularLocation>
        <location evidence="3">Chromosome</location>
    </subcellularLocation>
    <subcellularLocation>
        <location evidence="2">Nucleus</location>
    </subcellularLocation>
</comment>
<evidence type="ECO:0000256" key="8">
    <source>
        <dbReference type="ARBA" id="ARBA00022759"/>
    </source>
</evidence>
<keyword evidence="12 16" id="KW-0234">DNA repair</keyword>
<evidence type="ECO:0000256" key="14">
    <source>
        <dbReference type="ARBA" id="ARBA00023242"/>
    </source>
</evidence>
<dbReference type="GO" id="GO:0097552">
    <property type="term" value="P:mitochondrial double-strand break repair via homologous recombination"/>
    <property type="evidence" value="ECO:0000318"/>
    <property type="project" value="GO_Central"/>
</dbReference>
<keyword evidence="10 16" id="KW-0378">Hydrolase</keyword>
<dbReference type="AlphaFoldDB" id="B3RTU2"/>
<dbReference type="FunFam" id="3.30.110.110:FF:000004">
    <property type="entry name" value="Double-strand break repair protein"/>
    <property type="match status" value="1"/>
</dbReference>
<evidence type="ECO:0000313" key="19">
    <source>
        <dbReference type="Proteomes" id="UP000009022"/>
    </source>
</evidence>
<evidence type="ECO:0000256" key="5">
    <source>
        <dbReference type="ARBA" id="ARBA00022454"/>
    </source>
</evidence>
<dbReference type="RefSeq" id="XP_002112228.1">
    <property type="nucleotide sequence ID" value="XM_002112192.1"/>
</dbReference>
<keyword evidence="15 16" id="KW-0469">Meiosis</keyword>
<evidence type="ECO:0000256" key="1">
    <source>
        <dbReference type="ARBA" id="ARBA00001936"/>
    </source>
</evidence>
<dbReference type="GO" id="GO:0000723">
    <property type="term" value="P:telomere maintenance"/>
    <property type="evidence" value="ECO:0000318"/>
    <property type="project" value="GO_Central"/>
</dbReference>
<dbReference type="GO" id="GO:0007095">
    <property type="term" value="P:mitotic G2 DNA damage checkpoint signaling"/>
    <property type="evidence" value="ECO:0000318"/>
    <property type="project" value="GO_Central"/>
</dbReference>
<dbReference type="InParanoid" id="B3RTU2"/>
<keyword evidence="7" id="KW-0479">Metal-binding</keyword>
<dbReference type="PANTHER" id="PTHR10139">
    <property type="entry name" value="DOUBLE-STRAND BREAK REPAIR PROTEIN MRE11"/>
    <property type="match status" value="1"/>
</dbReference>
<evidence type="ECO:0000256" key="16">
    <source>
        <dbReference type="RuleBase" id="RU003447"/>
    </source>
</evidence>
<evidence type="ECO:0000256" key="13">
    <source>
        <dbReference type="ARBA" id="ARBA00023211"/>
    </source>
</evidence>
<comment type="similarity">
    <text evidence="4 16">Belongs to the MRE11/RAD32 family.</text>
</comment>
<dbReference type="GO" id="GO:0000724">
    <property type="term" value="P:double-strand break repair via homologous recombination"/>
    <property type="evidence" value="ECO:0000318"/>
    <property type="project" value="GO_Central"/>
</dbReference>
<proteinExistence type="inferred from homology"/>
<dbReference type="STRING" id="10228.B3RTU2"/>
<organism evidence="18 19">
    <name type="scientific">Trichoplax adhaerens</name>
    <name type="common">Trichoplax reptans</name>
    <dbReference type="NCBI Taxonomy" id="10228"/>
    <lineage>
        <taxon>Eukaryota</taxon>
        <taxon>Metazoa</taxon>
        <taxon>Placozoa</taxon>
        <taxon>Uniplacotomia</taxon>
        <taxon>Trichoplacea</taxon>
        <taxon>Trichoplacidae</taxon>
        <taxon>Trichoplax</taxon>
    </lineage>
</organism>
<dbReference type="Pfam" id="PF04152">
    <property type="entry name" value="Mre11_DNA_bind"/>
    <property type="match status" value="1"/>
</dbReference>
<dbReference type="SUPFAM" id="SSF56300">
    <property type="entry name" value="Metallo-dependent phosphatases"/>
    <property type="match status" value="1"/>
</dbReference>
<dbReference type="InterPro" id="IPR029052">
    <property type="entry name" value="Metallo-depent_PP-like"/>
</dbReference>
<dbReference type="FunFam" id="3.60.21.10:FF:000011">
    <property type="entry name" value="Double-strand break repair protein"/>
    <property type="match status" value="1"/>
</dbReference>
<dbReference type="InterPro" id="IPR038487">
    <property type="entry name" value="Mre11_capping_dom"/>
</dbReference>
<keyword evidence="5" id="KW-0158">Chromosome</keyword>
<dbReference type="SMART" id="SM01347">
    <property type="entry name" value="Mre11_DNA_bind"/>
    <property type="match status" value="1"/>
</dbReference>
<dbReference type="InterPro" id="IPR004843">
    <property type="entry name" value="Calcineurin-like_PHP"/>
</dbReference>
<dbReference type="GO" id="GO:0042138">
    <property type="term" value="P:meiotic DNA double-strand break formation"/>
    <property type="evidence" value="ECO:0000318"/>
    <property type="project" value="GO_Central"/>
</dbReference>
<evidence type="ECO:0000256" key="10">
    <source>
        <dbReference type="ARBA" id="ARBA00022801"/>
    </source>
</evidence>
<evidence type="ECO:0000256" key="3">
    <source>
        <dbReference type="ARBA" id="ARBA00004286"/>
    </source>
</evidence>
<feature type="non-terminal residue" evidence="18">
    <location>
        <position position="1"/>
    </location>
</feature>
<dbReference type="Gene3D" id="3.30.110.110">
    <property type="entry name" value="Mre11, capping domain"/>
    <property type="match status" value="1"/>
</dbReference>
<dbReference type="GO" id="GO:0030145">
    <property type="term" value="F:manganese ion binding"/>
    <property type="evidence" value="ECO:0007669"/>
    <property type="project" value="InterPro"/>
</dbReference>
<keyword evidence="11 16" id="KW-0269">Exonuclease</keyword>